<gene>
    <name evidence="2" type="ORF">EV646_107133</name>
</gene>
<dbReference type="InterPro" id="IPR027417">
    <property type="entry name" value="P-loop_NTPase"/>
</dbReference>
<dbReference type="PANTHER" id="PTHR35894">
    <property type="entry name" value="GENERAL SECRETION PATHWAY PROTEIN A-RELATED"/>
    <property type="match status" value="1"/>
</dbReference>
<dbReference type="InterPro" id="IPR052026">
    <property type="entry name" value="ExeA_AAA_ATPase_DNA-bind"/>
</dbReference>
<dbReference type="RefSeq" id="WP_132150989.1">
    <property type="nucleotide sequence ID" value="NZ_SLWR01000007.1"/>
</dbReference>
<evidence type="ECO:0000313" key="2">
    <source>
        <dbReference type="EMBL" id="TCO46112.1"/>
    </source>
</evidence>
<dbReference type="Gene3D" id="3.40.50.300">
    <property type="entry name" value="P-loop containing nucleotide triphosphate hydrolases"/>
    <property type="match status" value="1"/>
</dbReference>
<feature type="region of interest" description="Disordered" evidence="1">
    <location>
        <begin position="435"/>
        <end position="492"/>
    </location>
</feature>
<dbReference type="SUPFAM" id="SSF52540">
    <property type="entry name" value="P-loop containing nucleoside triphosphate hydrolases"/>
    <property type="match status" value="2"/>
</dbReference>
<keyword evidence="3" id="KW-1185">Reference proteome</keyword>
<protein>
    <submittedName>
        <fullName evidence="2">AAA ATPase-like protein</fullName>
    </submittedName>
</protein>
<comment type="caution">
    <text evidence="2">The sequence shown here is derived from an EMBL/GenBank/DDBJ whole genome shotgun (WGS) entry which is preliminary data.</text>
</comment>
<name>A0A4R2INH4_9ACTN</name>
<organism evidence="2 3">
    <name type="scientific">Kribbella antiqua</name>
    <dbReference type="NCBI Taxonomy" id="2512217"/>
    <lineage>
        <taxon>Bacteria</taxon>
        <taxon>Bacillati</taxon>
        <taxon>Actinomycetota</taxon>
        <taxon>Actinomycetes</taxon>
        <taxon>Propionibacteriales</taxon>
        <taxon>Kribbellaceae</taxon>
        <taxon>Kribbella</taxon>
    </lineage>
</organism>
<feature type="compositionally biased region" description="Acidic residues" evidence="1">
    <location>
        <begin position="247"/>
        <end position="258"/>
    </location>
</feature>
<evidence type="ECO:0000256" key="1">
    <source>
        <dbReference type="SAM" id="MobiDB-lite"/>
    </source>
</evidence>
<dbReference type="Proteomes" id="UP000295573">
    <property type="component" value="Unassembled WGS sequence"/>
</dbReference>
<feature type="compositionally biased region" description="Basic and acidic residues" evidence="1">
    <location>
        <begin position="465"/>
        <end position="489"/>
    </location>
</feature>
<sequence>MTATVRTLESMSLVFGTPRRPAYTIPRKDRLGRSISYDDLPDGSATLFTGPPGIGKSLELDRAEAVAEERGWTAIRVEASEDDSLENRLTRAINDDLKKLHSRYGRLGELRQTVRGLTRRPRNTQFGAEIRALGAPLPVQFIAKHQWDATAHDNIGTTLNDFADQLAALARRGPRQGLLRRRTGRQKADPILLMVDNVDAGSKHDLAGLNELAAHLRRRGLPVHLIAAGGAKAVTLLMAAGEPEKDPNEDEEEAESDQEPGIGTTVTNQFDIRELAPLTDDELRPALTEPLNHARIPYHHDAIDELLRAANGDPSRLRDLAEGTLALTDPRTGFTVDVARAAIERVSARAADLYQGAWTNCDDAQKDLLAKVAAQGPNGLWMPAETQPSGPGHWQVIDRARQNLVARGILREDGERVHLADAGLQNWVNAHLGQTPAAAQGAPSTSSARAVGQSAGPSQPALDQAKVDQVLDRLRSPTDPVRRTDKDGRPISLDLRIPDGTSVLFTGAPGMGTSLELDRAQALADKQGWTAIRVDASPREPLEYRFVRAITQDLDTFRERYGHAAARTTKRLVGDLARRTRSAQSGAEGRAGIPGMFQMVGKVQWDSSSQDTVGSTLLELADHLGKVAAKKGEPIMLMVDNLESASDHDLKALTQLSKRLEENRTPLFLIGAGGERVISRMMKASGGRSGAETTVMERFDRRKVEPLADDQLRQVLAEPLRDAEIPYDQEAVDILAKAANGSPRRLGDLAANALELADAQAGLTVDVAKAAMAQLNERSRVLYQAAWNRCTDAEMELLRKAALRGSRGLSTQSVAAADGPGRWDLDNAAQNLISRGLLRKSEHRIEVADPGLQDWLQTRLGHSAAHAGVALPTAPTAAMSQRIISQATVTGYDKGLTNDDNNRKFNLNR</sequence>
<feature type="region of interest" description="Disordered" evidence="1">
    <location>
        <begin position="242"/>
        <end position="264"/>
    </location>
</feature>
<reference evidence="2 3" key="1">
    <citation type="journal article" date="2015" name="Stand. Genomic Sci.">
        <title>Genomic Encyclopedia of Bacterial and Archaeal Type Strains, Phase III: the genomes of soil and plant-associated and newly described type strains.</title>
        <authorList>
            <person name="Whitman W.B."/>
            <person name="Woyke T."/>
            <person name="Klenk H.P."/>
            <person name="Zhou Y."/>
            <person name="Lilburn T.G."/>
            <person name="Beck B.J."/>
            <person name="De Vos P."/>
            <person name="Vandamme P."/>
            <person name="Eisen J.A."/>
            <person name="Garrity G."/>
            <person name="Hugenholtz P."/>
            <person name="Kyrpides N.C."/>
        </authorList>
    </citation>
    <scope>NUCLEOTIDE SEQUENCE [LARGE SCALE GENOMIC DNA]</scope>
    <source>
        <strain evidence="2 3">VKM Ac-2541</strain>
    </source>
</reference>
<dbReference type="AlphaFoldDB" id="A0A4R2INH4"/>
<dbReference type="EMBL" id="SLWR01000007">
    <property type="protein sequence ID" value="TCO46112.1"/>
    <property type="molecule type" value="Genomic_DNA"/>
</dbReference>
<dbReference type="PANTHER" id="PTHR35894:SF1">
    <property type="entry name" value="PHOSPHORIBULOKINASE _ URIDINE KINASE FAMILY"/>
    <property type="match status" value="1"/>
</dbReference>
<proteinExistence type="predicted"/>
<accession>A0A4R2INH4</accession>
<dbReference type="OrthoDB" id="2020141at2"/>
<evidence type="ECO:0000313" key="3">
    <source>
        <dbReference type="Proteomes" id="UP000295573"/>
    </source>
</evidence>